<dbReference type="EMBL" id="FBTB01000010">
    <property type="protein sequence ID" value="CUW09983.1"/>
    <property type="molecule type" value="Genomic_DNA"/>
</dbReference>
<keyword evidence="1 2" id="KW-0238">DNA-binding</keyword>
<dbReference type="SUPFAM" id="SSF50249">
    <property type="entry name" value="Nucleic acid-binding proteins"/>
    <property type="match status" value="1"/>
</dbReference>
<evidence type="ECO:0000256" key="2">
    <source>
        <dbReference type="PROSITE-ProRule" id="PRU00252"/>
    </source>
</evidence>
<dbReference type="Gene3D" id="2.40.50.140">
    <property type="entry name" value="Nucleic acid-binding proteins"/>
    <property type="match status" value="1"/>
</dbReference>
<dbReference type="RefSeq" id="WP_011679801.1">
    <property type="nucleotide sequence ID" value="NZ_FBTB01000010.1"/>
</dbReference>
<accession>A0AAN2QVA3</accession>
<evidence type="ECO:0000313" key="5">
    <source>
        <dbReference type="EMBL" id="CUW11043.1"/>
    </source>
</evidence>
<organism evidence="5 6">
    <name type="scientific">Leuconostoc inhae</name>
    <dbReference type="NCBI Taxonomy" id="178001"/>
    <lineage>
        <taxon>Bacteria</taxon>
        <taxon>Bacillati</taxon>
        <taxon>Bacillota</taxon>
        <taxon>Bacilli</taxon>
        <taxon>Lactobacillales</taxon>
        <taxon>Lactobacillaceae</taxon>
        <taxon>Leuconostoc</taxon>
    </lineage>
</organism>
<evidence type="ECO:0000256" key="3">
    <source>
        <dbReference type="SAM" id="MobiDB-lite"/>
    </source>
</evidence>
<keyword evidence="7" id="KW-1185">Reference proteome</keyword>
<proteinExistence type="predicted"/>
<dbReference type="EMBL" id="FBTU01000016">
    <property type="protein sequence ID" value="CUW11043.1"/>
    <property type="molecule type" value="Genomic_DNA"/>
</dbReference>
<evidence type="ECO:0000256" key="1">
    <source>
        <dbReference type="ARBA" id="ARBA00023125"/>
    </source>
</evidence>
<reference evidence="6 7" key="1">
    <citation type="submission" date="2015-12" db="EMBL/GenBank/DDBJ databases">
        <authorList>
            <person name="Andreevskaya M."/>
        </authorList>
    </citation>
    <scope>NUCLEOTIDE SEQUENCE [LARGE SCALE GENOMIC DNA]</scope>
    <source>
        <strain evidence="4 7">KSL4-2</strain>
        <strain evidence="5 6">PL111</strain>
    </source>
</reference>
<protein>
    <submittedName>
        <fullName evidence="5">Single-stranded DNA-binding protein</fullName>
    </submittedName>
</protein>
<feature type="compositionally biased region" description="Basic and acidic residues" evidence="3">
    <location>
        <begin position="109"/>
        <end position="120"/>
    </location>
</feature>
<gene>
    <name evidence="4" type="ORF">KSL4_1632</name>
    <name evidence="5" type="ORF">PL111_1687</name>
</gene>
<dbReference type="Proteomes" id="UP000199047">
    <property type="component" value="Unassembled WGS sequence"/>
</dbReference>
<dbReference type="Pfam" id="PF00436">
    <property type="entry name" value="SSB"/>
    <property type="match status" value="1"/>
</dbReference>
<name>A0AAN2QVA3_9LACO</name>
<evidence type="ECO:0000313" key="7">
    <source>
        <dbReference type="Proteomes" id="UP000199047"/>
    </source>
</evidence>
<feature type="region of interest" description="Disordered" evidence="3">
    <location>
        <begin position="102"/>
        <end position="128"/>
    </location>
</feature>
<evidence type="ECO:0000313" key="6">
    <source>
        <dbReference type="Proteomes" id="UP000198868"/>
    </source>
</evidence>
<evidence type="ECO:0000313" key="4">
    <source>
        <dbReference type="EMBL" id="CUW09983.1"/>
    </source>
</evidence>
<dbReference type="InterPro" id="IPR012340">
    <property type="entry name" value="NA-bd_OB-fold"/>
</dbReference>
<dbReference type="AlphaFoldDB" id="A0AAN2QVA3"/>
<dbReference type="GO" id="GO:0003697">
    <property type="term" value="F:single-stranded DNA binding"/>
    <property type="evidence" value="ECO:0007669"/>
    <property type="project" value="InterPro"/>
</dbReference>
<dbReference type="Proteomes" id="UP000198868">
    <property type="component" value="Unassembled WGS sequence"/>
</dbReference>
<dbReference type="GeneID" id="29576032"/>
<dbReference type="InterPro" id="IPR000424">
    <property type="entry name" value="Primosome_PriB/ssb"/>
</dbReference>
<dbReference type="PROSITE" id="PS50935">
    <property type="entry name" value="SSB"/>
    <property type="match status" value="1"/>
</dbReference>
<comment type="caution">
    <text evidence="5">The sequence shown here is derived from an EMBL/GenBank/DDBJ whole genome shotgun (WGS) entry which is preliminary data.</text>
</comment>
<sequence length="136" mass="15775">MQNNHHVGRLVRDVNFTVRGENKTKIAYFKLAINDLKDGKATYIDYVAFNKTAELIHDYVTDIGQVVEVEFVMRNHNYTDKHTGQKVYAMQNQVTQFRIYKSSSSSKNQVEKQDVTDKDLPPYPDFNSNAFEYVEG</sequence>